<proteinExistence type="predicted"/>
<feature type="signal peptide" evidence="1">
    <location>
        <begin position="1"/>
        <end position="31"/>
    </location>
</feature>
<dbReference type="RefSeq" id="WP_061924028.1">
    <property type="nucleotide sequence ID" value="NZ_CP012669.1"/>
</dbReference>
<feature type="chain" id="PRO_5005804924" evidence="1">
    <location>
        <begin position="32"/>
        <end position="437"/>
    </location>
</feature>
<dbReference type="PATRIC" id="fig|361183.4.peg.1171"/>
<dbReference type="EMBL" id="CP012669">
    <property type="protein sequence ID" value="ALE16494.1"/>
    <property type="molecule type" value="Genomic_DNA"/>
</dbReference>
<dbReference type="OrthoDB" id="7325958at2"/>
<protein>
    <submittedName>
        <fullName evidence="2">TPR repeat</fullName>
    </submittedName>
</protein>
<dbReference type="InterPro" id="IPR011990">
    <property type="entry name" value="TPR-like_helical_dom_sf"/>
</dbReference>
<reference evidence="2 3" key="1">
    <citation type="submission" date="2015-09" db="EMBL/GenBank/DDBJ databases">
        <title>Complete genome sequence of a benzo[a]pyrene-degrading bacterium Altererythrobacter epoxidivorans CGMCC 1.7731T.</title>
        <authorList>
            <person name="Li Z."/>
            <person name="Cheng H."/>
            <person name="Huo Y."/>
            <person name="Xu X."/>
        </authorList>
    </citation>
    <scope>NUCLEOTIDE SEQUENCE [LARGE SCALE GENOMIC DNA]</scope>
    <source>
        <strain evidence="2 3">CGMCC 1.7731</strain>
    </source>
</reference>
<organism evidence="2 3">
    <name type="scientific">Altererythrobacter epoxidivorans</name>
    <dbReference type="NCBI Taxonomy" id="361183"/>
    <lineage>
        <taxon>Bacteria</taxon>
        <taxon>Pseudomonadati</taxon>
        <taxon>Pseudomonadota</taxon>
        <taxon>Alphaproteobacteria</taxon>
        <taxon>Sphingomonadales</taxon>
        <taxon>Erythrobacteraceae</taxon>
        <taxon>Altererythrobacter</taxon>
    </lineage>
</organism>
<keyword evidence="3" id="KW-1185">Reference proteome</keyword>
<dbReference type="STRING" id="361183.AMC99_01199"/>
<evidence type="ECO:0000313" key="2">
    <source>
        <dbReference type="EMBL" id="ALE16494.1"/>
    </source>
</evidence>
<evidence type="ECO:0000256" key="1">
    <source>
        <dbReference type="SAM" id="SignalP"/>
    </source>
</evidence>
<dbReference type="Proteomes" id="UP000057938">
    <property type="component" value="Chromosome"/>
</dbReference>
<sequence>MRSFVTPKSALKMRGASAALAIALAMGTVVGVTGFADTAHAQKKDKKAKPSYSKEYIAVYKPIEDAVNAEPTAVATVKGSIPALIAASISADEKLATGNILYNGGVKSQDQALQLQGMNLMLGSGLVPAENIGQYNIVGYQLANALKDTALSRTFLKAAIDANYGNETTSTDDLRFVLVESYFADGMYDEGLAAFKNAIAIRKASGQVIKEDWYKRGLSVAYKAEQVPGVYEIIAMWLPEYQSPGNWRDSINIARNLNDYKAPEMLDLLRLSNRVSAMQNKMEYIDFIEAADPRRLPKEVETVIEQGYASGVVSRDDIYVADSLKTAKTRMTADRADLPALEKDARAASASLRTVSAAGDAFLNYGEYAKAEEFFQKSLGMPGVDANVALTRLGIAQAELGKYDAALETFGKVTGNRAAIARLWSIYVAGKKAGATS</sequence>
<evidence type="ECO:0000313" key="3">
    <source>
        <dbReference type="Proteomes" id="UP000057938"/>
    </source>
</evidence>
<accession>A0A0M5L6W6</accession>
<dbReference type="AlphaFoldDB" id="A0A0M5L6W6"/>
<name>A0A0M5L6W6_9SPHN</name>
<dbReference type="KEGG" id="aep:AMC99_01199"/>
<keyword evidence="1" id="KW-0732">Signal</keyword>
<dbReference type="SUPFAM" id="SSF48452">
    <property type="entry name" value="TPR-like"/>
    <property type="match status" value="1"/>
</dbReference>
<gene>
    <name evidence="2" type="ORF">AMC99_01199</name>
</gene>
<dbReference type="Gene3D" id="1.25.40.10">
    <property type="entry name" value="Tetratricopeptide repeat domain"/>
    <property type="match status" value="1"/>
</dbReference>